<dbReference type="EMBL" id="BPLR01019584">
    <property type="protein sequence ID" value="GIX69442.1"/>
    <property type="molecule type" value="Genomic_DNA"/>
</dbReference>
<keyword evidence="3" id="KW-1185">Reference proteome</keyword>
<feature type="region of interest" description="Disordered" evidence="1">
    <location>
        <begin position="76"/>
        <end position="96"/>
    </location>
</feature>
<dbReference type="Proteomes" id="UP001054945">
    <property type="component" value="Unassembled WGS sequence"/>
</dbReference>
<reference evidence="2 3" key="1">
    <citation type="submission" date="2021-06" db="EMBL/GenBank/DDBJ databases">
        <title>Caerostris extrusa draft genome.</title>
        <authorList>
            <person name="Kono N."/>
            <person name="Arakawa K."/>
        </authorList>
    </citation>
    <scope>NUCLEOTIDE SEQUENCE [LARGE SCALE GENOMIC DNA]</scope>
</reference>
<name>A0AAV4MAF1_CAEEX</name>
<protein>
    <submittedName>
        <fullName evidence="2">Uncharacterized protein</fullName>
    </submittedName>
</protein>
<sequence>MIHKNENFPFPRHFVNQDIPSATLISSAEVSGRKKGDPLRDGRYANRKSTRIPLERLNYPAMLSADKAPQGYKGLGPPEISGKVVDQPHPSGGSDVTAPAGGEACVLFHGNSCCGALFFFFPFFPISVAPLNVQWNI</sequence>
<evidence type="ECO:0000313" key="2">
    <source>
        <dbReference type="EMBL" id="GIX69442.1"/>
    </source>
</evidence>
<organism evidence="2 3">
    <name type="scientific">Caerostris extrusa</name>
    <name type="common">Bark spider</name>
    <name type="synonym">Caerostris bankana</name>
    <dbReference type="NCBI Taxonomy" id="172846"/>
    <lineage>
        <taxon>Eukaryota</taxon>
        <taxon>Metazoa</taxon>
        <taxon>Ecdysozoa</taxon>
        <taxon>Arthropoda</taxon>
        <taxon>Chelicerata</taxon>
        <taxon>Arachnida</taxon>
        <taxon>Araneae</taxon>
        <taxon>Araneomorphae</taxon>
        <taxon>Entelegynae</taxon>
        <taxon>Araneoidea</taxon>
        <taxon>Araneidae</taxon>
        <taxon>Caerostris</taxon>
    </lineage>
</organism>
<dbReference type="AlphaFoldDB" id="A0AAV4MAF1"/>
<comment type="caution">
    <text evidence="2">The sequence shown here is derived from an EMBL/GenBank/DDBJ whole genome shotgun (WGS) entry which is preliminary data.</text>
</comment>
<accession>A0AAV4MAF1</accession>
<gene>
    <name evidence="2" type="ORF">CEXT_313152</name>
</gene>
<evidence type="ECO:0000256" key="1">
    <source>
        <dbReference type="SAM" id="MobiDB-lite"/>
    </source>
</evidence>
<proteinExistence type="predicted"/>
<evidence type="ECO:0000313" key="3">
    <source>
        <dbReference type="Proteomes" id="UP001054945"/>
    </source>
</evidence>